<sequence length="166" mass="18916">MDILGRAVRTKPIEIVGIKIGDKEALIKDPDDEKMVFQAIIDIDELIMNIGVLAMKRENKFLGLMKGDFEKDWMVMIEIPSTFRVTEWGIGNFMGKKGRTLAIKGKGYVKYFKYNPSSDEFISKGNIRTDLIMLAGNTSFRKLGRDYEIIERGLETFKISLKNLGI</sequence>
<gene>
    <name evidence="1" type="ORF">PFDSM3638_06610</name>
</gene>
<dbReference type="AlphaFoldDB" id="A0A5C0XQE4"/>
<evidence type="ECO:0000313" key="1">
    <source>
        <dbReference type="EMBL" id="QEK78962.1"/>
    </source>
</evidence>
<organism evidence="1 2">
    <name type="scientific">Pyrococcus furiosus (strain ATCC 43587 / DSM 3638 / JCM 8422 / Vc1)</name>
    <dbReference type="NCBI Taxonomy" id="186497"/>
    <lineage>
        <taxon>Archaea</taxon>
        <taxon>Methanobacteriati</taxon>
        <taxon>Methanobacteriota</taxon>
        <taxon>Thermococci</taxon>
        <taxon>Thermococcales</taxon>
        <taxon>Thermococcaceae</taxon>
        <taxon>Pyrococcus</taxon>
    </lineage>
</organism>
<dbReference type="Proteomes" id="UP000324354">
    <property type="component" value="Chromosome"/>
</dbReference>
<dbReference type="GeneID" id="13301921"/>
<evidence type="ECO:0000313" key="2">
    <source>
        <dbReference type="Proteomes" id="UP000324354"/>
    </source>
</evidence>
<accession>A0A5C0XQE4</accession>
<dbReference type="RefSeq" id="WP_011012472.1">
    <property type="nucleotide sequence ID" value="NC_003413.1"/>
</dbReference>
<proteinExistence type="predicted"/>
<reference evidence="1 2" key="1">
    <citation type="submission" date="2017-08" db="EMBL/GenBank/DDBJ databases">
        <title>Resequencing and Reannotation of the genome of Pyrococcus furiosus type strain DSM3638.</title>
        <authorList>
            <person name="Reichelt R.M."/>
            <person name="Bunk B."/>
        </authorList>
    </citation>
    <scope>NUCLEOTIDE SEQUENCE [LARGE SCALE GENOMIC DNA]</scope>
    <source>
        <strain evidence="1 2">DSM 3638</strain>
    </source>
</reference>
<protein>
    <submittedName>
        <fullName evidence="1">Uncharacterized protein</fullName>
    </submittedName>
</protein>
<name>A0A5C0XQE4_PYRFU</name>
<dbReference type="GeneID" id="41713129"/>
<dbReference type="EMBL" id="CP023154">
    <property type="protein sequence ID" value="QEK78962.1"/>
    <property type="molecule type" value="Genomic_DNA"/>
</dbReference>